<sequence length="383" mass="40136">MIEIACPSCQKRYRLDDKFAGKKAKCKQCGAVLLIKAPVDDVAGSPPASPAKPVAPAKPAPTQASPAPPSPPRPAAPAGSAQRPPTPAPRAASPPVAEAIPTVTAEPIIEAVVVEPQVVEVAEVVEPFAGTPGPRSGPGASQNGAAETLRGTTSHMQYEISQRPDFSIVKIHLPQGGKVYAEPSAMVSMTPSMHLEAGFKGGLGKTFGRLLGGESLIINTFTAQDGPGEVMFAGGAAGDVAYHRLNGNSLYLQRGAYMFNSEGVEVSGKWQGAKGFFSGEGLVLLKATGTGDIFFNSYGAIIPIDVTEGFMVDTGYIVAFEESLQYRVTVLPGLRTAGKIKSFFFGGEGLVCQFAGSGRVWIQTRQVKSFLAWVNAFRPTKSN</sequence>
<dbReference type="Gene3D" id="3.60.160.10">
    <property type="entry name" value="Mitochondrial biogenesis AIM24"/>
    <property type="match status" value="1"/>
</dbReference>
<protein>
    <submittedName>
        <fullName evidence="2">TIGR00266 family protein</fullName>
    </submittedName>
</protein>
<dbReference type="InterPro" id="IPR002838">
    <property type="entry name" value="AIM24"/>
</dbReference>
<evidence type="ECO:0000256" key="1">
    <source>
        <dbReference type="SAM" id="MobiDB-lite"/>
    </source>
</evidence>
<name>A0ABT0U4K6_9BACT</name>
<dbReference type="SUPFAM" id="SSF51219">
    <property type="entry name" value="TRAP-like"/>
    <property type="match status" value="1"/>
</dbReference>
<evidence type="ECO:0000313" key="2">
    <source>
        <dbReference type="EMBL" id="MCM2371818.1"/>
    </source>
</evidence>
<dbReference type="PANTHER" id="PTHR43657:SF1">
    <property type="entry name" value="ALTERED INHERITANCE OF MITOCHONDRIA PROTEIN 24, MITOCHONDRIAL"/>
    <property type="match status" value="1"/>
</dbReference>
<reference evidence="2 3" key="1">
    <citation type="journal article" date="2022" name="Syst. Appl. Microbiol.">
        <title>Rhodopirellula aestuarii sp. nov., a novel member of the genus Rhodopirellula isolated from brackish sediments collected in the Tagus River estuary, Portugal.</title>
        <authorList>
            <person name="Vitorino I.R."/>
            <person name="Klimek D."/>
            <person name="Calusinska M."/>
            <person name="Lobo-da-Cunha A."/>
            <person name="Vasconcelos V."/>
            <person name="Lage O.M."/>
        </authorList>
    </citation>
    <scope>NUCLEOTIDE SEQUENCE [LARGE SCALE GENOMIC DNA]</scope>
    <source>
        <strain evidence="2 3">ICT_H3.1</strain>
    </source>
</reference>
<evidence type="ECO:0000313" key="3">
    <source>
        <dbReference type="Proteomes" id="UP001202961"/>
    </source>
</evidence>
<proteinExistence type="predicted"/>
<keyword evidence="3" id="KW-1185">Reference proteome</keyword>
<dbReference type="Proteomes" id="UP001202961">
    <property type="component" value="Unassembled WGS sequence"/>
</dbReference>
<comment type="caution">
    <text evidence="2">The sequence shown here is derived from an EMBL/GenBank/DDBJ whole genome shotgun (WGS) entry which is preliminary data.</text>
</comment>
<accession>A0ABT0U4K6</accession>
<dbReference type="RefSeq" id="WP_250929453.1">
    <property type="nucleotide sequence ID" value="NZ_JAMQBK010000039.1"/>
</dbReference>
<gene>
    <name evidence="2" type="ORF">NB063_14505</name>
</gene>
<dbReference type="Gene3D" id="2.30.30.380">
    <property type="entry name" value="Zn-finger domain of Sec23/24"/>
    <property type="match status" value="1"/>
</dbReference>
<dbReference type="EMBL" id="JAMQBK010000039">
    <property type="protein sequence ID" value="MCM2371818.1"/>
    <property type="molecule type" value="Genomic_DNA"/>
</dbReference>
<dbReference type="InterPro" id="IPR016031">
    <property type="entry name" value="Trp_RNA-bd_attenuator-like_dom"/>
</dbReference>
<organism evidence="2 3">
    <name type="scientific">Aporhodopirellula aestuarii</name>
    <dbReference type="NCBI Taxonomy" id="2950107"/>
    <lineage>
        <taxon>Bacteria</taxon>
        <taxon>Pseudomonadati</taxon>
        <taxon>Planctomycetota</taxon>
        <taxon>Planctomycetia</taxon>
        <taxon>Pirellulales</taxon>
        <taxon>Pirellulaceae</taxon>
        <taxon>Aporhodopirellula</taxon>
    </lineage>
</organism>
<feature type="region of interest" description="Disordered" evidence="1">
    <location>
        <begin position="40"/>
        <end position="95"/>
    </location>
</feature>
<dbReference type="Pfam" id="PF01987">
    <property type="entry name" value="AIM24"/>
    <property type="match status" value="1"/>
</dbReference>
<dbReference type="NCBIfam" id="TIGR00266">
    <property type="entry name" value="TIGR00266 family protein"/>
    <property type="match status" value="1"/>
</dbReference>
<feature type="compositionally biased region" description="Low complexity" evidence="1">
    <location>
        <begin position="42"/>
        <end position="65"/>
    </location>
</feature>
<feature type="compositionally biased region" description="Pro residues" evidence="1">
    <location>
        <begin position="66"/>
        <end position="75"/>
    </location>
</feature>
<feature type="compositionally biased region" description="Low complexity" evidence="1">
    <location>
        <begin position="76"/>
        <end position="95"/>
    </location>
</feature>
<dbReference type="PANTHER" id="PTHR43657">
    <property type="entry name" value="TRYPTOPHAN RNA-BINDING ATTENUATOR PROTEIN-LIKE PROTEIN"/>
    <property type="match status" value="1"/>
</dbReference>
<dbReference type="InterPro" id="IPR036983">
    <property type="entry name" value="AIM24_sf"/>
</dbReference>